<sequence>MKETIMSRDAYFFDKVEDLVSYLEAKLTNPTPLKIQKSLYFLWAFYAATYGSIDYSNENSEFSETIKYPKRLFKANFEAWQYGPVLNKVYGEDKNNSITPSLEKKRYSNSMEKDVWSFIDDMIAQIDPINDFGLVARSHQDSAWKKAYKAGQSHCPMNEEEIIEDYKEYAATTNA</sequence>
<name>A0A0R1NM83_9LACO</name>
<comment type="caution">
    <text evidence="2">The sequence shown here is derived from an EMBL/GenBank/DDBJ whole genome shotgun (WGS) entry which is preliminary data.</text>
</comment>
<gene>
    <name evidence="2" type="ORF">FC37_GL001447</name>
</gene>
<reference evidence="2 3" key="1">
    <citation type="journal article" date="2015" name="Genome Announc.">
        <title>Expanding the biotechnology potential of lactobacilli through comparative genomics of 213 strains and associated genera.</title>
        <authorList>
            <person name="Sun Z."/>
            <person name="Harris H.M."/>
            <person name="McCann A."/>
            <person name="Guo C."/>
            <person name="Argimon S."/>
            <person name="Zhang W."/>
            <person name="Yang X."/>
            <person name="Jeffery I.B."/>
            <person name="Cooney J.C."/>
            <person name="Kagawa T.F."/>
            <person name="Liu W."/>
            <person name="Song Y."/>
            <person name="Salvetti E."/>
            <person name="Wrobel A."/>
            <person name="Rasinkangas P."/>
            <person name="Parkhill J."/>
            <person name="Rea M.C."/>
            <person name="O'Sullivan O."/>
            <person name="Ritari J."/>
            <person name="Douillard F.P."/>
            <person name="Paul Ross R."/>
            <person name="Yang R."/>
            <person name="Briner A.E."/>
            <person name="Felis G.E."/>
            <person name="de Vos W.M."/>
            <person name="Barrangou R."/>
            <person name="Klaenhammer T.R."/>
            <person name="Caufield P.W."/>
            <person name="Cui Y."/>
            <person name="Zhang H."/>
            <person name="O'Toole P.W."/>
        </authorList>
    </citation>
    <scope>NUCLEOTIDE SEQUENCE [LARGE SCALE GENOMIC DNA]</scope>
    <source>
        <strain evidence="2 3">DSM 10532</strain>
    </source>
</reference>
<protein>
    <recommendedName>
        <fullName evidence="1">Antitoxin SocA-like Panacea domain-containing protein</fullName>
    </recommendedName>
</protein>
<evidence type="ECO:0000313" key="2">
    <source>
        <dbReference type="EMBL" id="KRL21361.1"/>
    </source>
</evidence>
<dbReference type="Proteomes" id="UP000051311">
    <property type="component" value="Unassembled WGS sequence"/>
</dbReference>
<accession>A0A0R1NM83</accession>
<evidence type="ECO:0000259" key="1">
    <source>
        <dbReference type="Pfam" id="PF13274"/>
    </source>
</evidence>
<dbReference type="PATRIC" id="fig|1423748.3.peg.1508"/>
<dbReference type="eggNOG" id="COG3600">
    <property type="taxonomic scope" value="Bacteria"/>
</dbReference>
<proteinExistence type="predicted"/>
<feature type="domain" description="Antitoxin SocA-like Panacea" evidence="1">
    <location>
        <begin position="63"/>
        <end position="145"/>
    </location>
</feature>
<organism evidence="2 3">
    <name type="scientific">Lactobacillus gallinarum DSM 10532 = JCM 2011</name>
    <dbReference type="NCBI Taxonomy" id="1423748"/>
    <lineage>
        <taxon>Bacteria</taxon>
        <taxon>Bacillati</taxon>
        <taxon>Bacillota</taxon>
        <taxon>Bacilli</taxon>
        <taxon>Lactobacillales</taxon>
        <taxon>Lactobacillaceae</taxon>
        <taxon>Lactobacillus</taxon>
    </lineage>
</organism>
<dbReference type="InterPro" id="IPR025272">
    <property type="entry name" value="SocA_Panacea"/>
</dbReference>
<dbReference type="Pfam" id="PF13274">
    <property type="entry name" value="SocA_Panacea"/>
    <property type="match status" value="1"/>
</dbReference>
<dbReference type="STRING" id="1423748.FC37_GL001447"/>
<evidence type="ECO:0000313" key="3">
    <source>
        <dbReference type="Proteomes" id="UP000051311"/>
    </source>
</evidence>
<dbReference type="AlphaFoldDB" id="A0A0R1NM83"/>
<dbReference type="EMBL" id="AZEL01000047">
    <property type="protein sequence ID" value="KRL21361.1"/>
    <property type="molecule type" value="Genomic_DNA"/>
</dbReference>